<dbReference type="Pfam" id="PF18897">
    <property type="entry name" value="Gp3-like"/>
    <property type="match status" value="1"/>
</dbReference>
<evidence type="ECO:0000256" key="1">
    <source>
        <dbReference type="SAM" id="MobiDB-lite"/>
    </source>
</evidence>
<name>A0ABQ0A1W4_9GAMM</name>
<feature type="region of interest" description="Disordered" evidence="1">
    <location>
        <begin position="262"/>
        <end position="294"/>
    </location>
</feature>
<comment type="caution">
    <text evidence="2">The sequence shown here is derived from an EMBL/GenBank/DDBJ whole genome shotgun (WGS) entry which is preliminary data.</text>
</comment>
<dbReference type="EMBL" id="BAABWH010000006">
    <property type="protein sequence ID" value="GAA6146265.1"/>
    <property type="molecule type" value="Genomic_DNA"/>
</dbReference>
<dbReference type="InterPro" id="IPR043991">
    <property type="entry name" value="Gp3-like"/>
</dbReference>
<sequence length="294" mass="32914">MIKGLAITPPIIGRISIGQVIERNGQRLPSKDDQFTITQQVQTKDGWITHPLDKQLREEQKQDKLRIIPVKVLFSEPELNLRSEYSMFDRSNGRLLCTGNGDTCKRVTSEGTQELPCPGPDLCDFGKGGLCKLYGRLNVLIGDEQDFGSFVFRTTGYNSVRSLLARMMYYQAASGGLLPYLPLQLRLRSKSTTMSRRAPVYYVDMELRTGMNLDDAIAEARRLQEGKQQSGFDQAALDTAAQRGYANGLSEDLDEEIPGVLEEFYPASPQPSHQSIPSGQNDIMGRLTQHNQQH</sequence>
<protein>
    <recommendedName>
        <fullName evidence="4">Hydrolase or metal-binding protein</fullName>
    </recommendedName>
</protein>
<accession>A0ABQ0A1W4</accession>
<organism evidence="2 3">
    <name type="scientific">Thalassolituus maritimus</name>
    <dbReference type="NCBI Taxonomy" id="484498"/>
    <lineage>
        <taxon>Bacteria</taxon>
        <taxon>Pseudomonadati</taxon>
        <taxon>Pseudomonadota</taxon>
        <taxon>Gammaproteobacteria</taxon>
        <taxon>Oceanospirillales</taxon>
        <taxon>Oceanospirillaceae</taxon>
        <taxon>Thalassolituus</taxon>
    </lineage>
</organism>
<evidence type="ECO:0000313" key="2">
    <source>
        <dbReference type="EMBL" id="GAA6146265.1"/>
    </source>
</evidence>
<dbReference type="Proteomes" id="UP001481413">
    <property type="component" value="Unassembled WGS sequence"/>
</dbReference>
<reference evidence="2 3" key="1">
    <citation type="submission" date="2024-04" db="EMBL/GenBank/DDBJ databases">
        <title>Draft genome sequence of Thalassolituus maritimus NBRC 116585.</title>
        <authorList>
            <person name="Miyakawa T."/>
            <person name="Kusuya Y."/>
            <person name="Miura T."/>
        </authorList>
    </citation>
    <scope>NUCLEOTIDE SEQUENCE [LARGE SCALE GENOMIC DNA]</scope>
    <source>
        <strain evidence="2 3">5NW40-0001</strain>
    </source>
</reference>
<feature type="compositionally biased region" description="Polar residues" evidence="1">
    <location>
        <begin position="270"/>
        <end position="281"/>
    </location>
</feature>
<evidence type="ECO:0000313" key="3">
    <source>
        <dbReference type="Proteomes" id="UP001481413"/>
    </source>
</evidence>
<dbReference type="RefSeq" id="WP_353295477.1">
    <property type="nucleotide sequence ID" value="NZ_BAABWH010000006.1"/>
</dbReference>
<proteinExistence type="predicted"/>
<evidence type="ECO:0008006" key="4">
    <source>
        <dbReference type="Google" id="ProtNLM"/>
    </source>
</evidence>
<gene>
    <name evidence="2" type="ORF">NBRC116585_23830</name>
</gene>
<keyword evidence="3" id="KW-1185">Reference proteome</keyword>